<accession>A0A8J3SXY9</accession>
<keyword evidence="2" id="KW-0472">Membrane</keyword>
<keyword evidence="2" id="KW-0812">Transmembrane</keyword>
<feature type="compositionally biased region" description="Low complexity" evidence="1">
    <location>
        <begin position="23"/>
        <end position="34"/>
    </location>
</feature>
<evidence type="ECO:0000313" key="4">
    <source>
        <dbReference type="Proteomes" id="UP000634476"/>
    </source>
</evidence>
<evidence type="ECO:0000256" key="2">
    <source>
        <dbReference type="SAM" id="Phobius"/>
    </source>
</evidence>
<evidence type="ECO:0000313" key="3">
    <source>
        <dbReference type="EMBL" id="GII00826.1"/>
    </source>
</evidence>
<reference evidence="3" key="1">
    <citation type="submission" date="2021-01" db="EMBL/GenBank/DDBJ databases">
        <title>Whole genome shotgun sequence of Planobispora takensis NBRC 109077.</title>
        <authorList>
            <person name="Komaki H."/>
            <person name="Tamura T."/>
        </authorList>
    </citation>
    <scope>NUCLEOTIDE SEQUENCE</scope>
    <source>
        <strain evidence="3">NBRC 109077</strain>
    </source>
</reference>
<organism evidence="3 4">
    <name type="scientific">Planobispora takensis</name>
    <dbReference type="NCBI Taxonomy" id="1367882"/>
    <lineage>
        <taxon>Bacteria</taxon>
        <taxon>Bacillati</taxon>
        <taxon>Actinomycetota</taxon>
        <taxon>Actinomycetes</taxon>
        <taxon>Streptosporangiales</taxon>
        <taxon>Streptosporangiaceae</taxon>
        <taxon>Planobispora</taxon>
    </lineage>
</organism>
<gene>
    <name evidence="3" type="ORF">Pta02_28340</name>
</gene>
<dbReference type="AlphaFoldDB" id="A0A8J3SXY9"/>
<sequence length="197" mass="20573">MPESGTVTEAVYPPGPRAMAQVIGSGISGSRPPRGGSGDPTGLRRCRGGSLGLGDLSGQSLAPRETRVGLLRPARRYRFGLPAALVVACYTLAVLTAAVIVVAGGDIAILQWLVLREETELHPDLIRPGSWLWWSVPVLVLVGGVQGWGLWQILRWTRSWGRSCPTSRCGAGAATTGSASTSTGCPGRVRGTARSGC</sequence>
<proteinExistence type="predicted"/>
<dbReference type="EMBL" id="BOOK01000018">
    <property type="protein sequence ID" value="GII00826.1"/>
    <property type="molecule type" value="Genomic_DNA"/>
</dbReference>
<feature type="transmembrane region" description="Helical" evidence="2">
    <location>
        <begin position="132"/>
        <end position="154"/>
    </location>
</feature>
<protein>
    <submittedName>
        <fullName evidence="3">Uncharacterized protein</fullName>
    </submittedName>
</protein>
<feature type="region of interest" description="Disordered" evidence="1">
    <location>
        <begin position="23"/>
        <end position="44"/>
    </location>
</feature>
<name>A0A8J3SXY9_9ACTN</name>
<evidence type="ECO:0000256" key="1">
    <source>
        <dbReference type="SAM" id="MobiDB-lite"/>
    </source>
</evidence>
<dbReference type="Proteomes" id="UP000634476">
    <property type="component" value="Unassembled WGS sequence"/>
</dbReference>
<keyword evidence="2" id="KW-1133">Transmembrane helix</keyword>
<feature type="transmembrane region" description="Helical" evidence="2">
    <location>
        <begin position="79"/>
        <end position="112"/>
    </location>
</feature>
<keyword evidence="4" id="KW-1185">Reference proteome</keyword>
<comment type="caution">
    <text evidence="3">The sequence shown here is derived from an EMBL/GenBank/DDBJ whole genome shotgun (WGS) entry which is preliminary data.</text>
</comment>